<proteinExistence type="predicted"/>
<protein>
    <recommendedName>
        <fullName evidence="3">GGDEF domain-containing protein, diguanylate cyclase (C-di-GMP synthetase) or its enzymatically inactive variants</fullName>
    </recommendedName>
</protein>
<reference evidence="1" key="1">
    <citation type="submission" date="2023-06" db="EMBL/GenBank/DDBJ databases">
        <title>SYSU T00b26.</title>
        <authorList>
            <person name="Gao L."/>
            <person name="Fang B.-Z."/>
            <person name="Li W.-J."/>
        </authorList>
    </citation>
    <scope>NUCLEOTIDE SEQUENCE</scope>
    <source>
        <strain evidence="1">SYSU T00b26</strain>
    </source>
</reference>
<evidence type="ECO:0000313" key="2">
    <source>
        <dbReference type="Proteomes" id="UP001172738"/>
    </source>
</evidence>
<dbReference type="EMBL" id="JAUHPV010000010">
    <property type="protein sequence ID" value="MDN4474021.1"/>
    <property type="molecule type" value="Genomic_DNA"/>
</dbReference>
<evidence type="ECO:0000313" key="1">
    <source>
        <dbReference type="EMBL" id="MDN4474021.1"/>
    </source>
</evidence>
<dbReference type="RefSeq" id="WP_301130081.1">
    <property type="nucleotide sequence ID" value="NZ_JAUHPV010000010.1"/>
</dbReference>
<comment type="caution">
    <text evidence="1">The sequence shown here is derived from an EMBL/GenBank/DDBJ whole genome shotgun (WGS) entry which is preliminary data.</text>
</comment>
<organism evidence="1 2">
    <name type="scientific">Demequina zhanjiangensis</name>
    <dbReference type="NCBI Taxonomy" id="3051659"/>
    <lineage>
        <taxon>Bacteria</taxon>
        <taxon>Bacillati</taxon>
        <taxon>Actinomycetota</taxon>
        <taxon>Actinomycetes</taxon>
        <taxon>Micrococcales</taxon>
        <taxon>Demequinaceae</taxon>
        <taxon>Demequina</taxon>
    </lineage>
</organism>
<sequence length="256" mass="27416">MSSDVNVSRTAVGSLLRTWESASVDSVWLRPGDWYTPAAEALVEALEARLDTAPAAYRLGQARAAAGVGITEAIDDMAVLFRSAGYESAPIRSIRSLCEGWTEGDATAQVSTQMHDPESGLGTPEYMVQRLAEVYGAAERTGLKVIDTHALVMVDVSVEDNDPWQRMARNAAVGQALTGAYGAGHPMARMGDGLYAVLVERGAGLGIGIAELRDHIGAKAVAMRVANLVRQPPRVWIESLPGTHRYASELLESLQR</sequence>
<gene>
    <name evidence="1" type="ORF">QQX04_13555</name>
</gene>
<keyword evidence="2" id="KW-1185">Reference proteome</keyword>
<accession>A0ABT8G4F1</accession>
<dbReference type="Proteomes" id="UP001172738">
    <property type="component" value="Unassembled WGS sequence"/>
</dbReference>
<name>A0ABT8G4F1_9MICO</name>
<evidence type="ECO:0008006" key="3">
    <source>
        <dbReference type="Google" id="ProtNLM"/>
    </source>
</evidence>